<dbReference type="Proteomes" id="UP001241169">
    <property type="component" value="Unassembled WGS sequence"/>
</dbReference>
<protein>
    <submittedName>
        <fullName evidence="2">Uncharacterized protein</fullName>
    </submittedName>
</protein>
<evidence type="ECO:0000313" key="2">
    <source>
        <dbReference type="EMBL" id="KAK1522737.1"/>
    </source>
</evidence>
<proteinExistence type="predicted"/>
<reference evidence="2 3" key="1">
    <citation type="submission" date="2016-10" db="EMBL/GenBank/DDBJ databases">
        <title>The genome sequence of Colletotrichum fioriniae PJ7.</title>
        <authorList>
            <person name="Baroncelli R."/>
        </authorList>
    </citation>
    <scope>NUCLEOTIDE SEQUENCE [LARGE SCALE GENOMIC DNA]</scope>
    <source>
        <strain evidence="2 3">IMI 384185</strain>
    </source>
</reference>
<name>A0ABQ9S1S1_9PEZI</name>
<sequence length="46" mass="5017">MPSDISGAPVSRFFPSHLTAPHDTQHVFVPAPTSARRQLLDTETAE</sequence>
<accession>A0ABQ9S1S1</accession>
<keyword evidence="3" id="KW-1185">Reference proteome</keyword>
<gene>
    <name evidence="2" type="ORF">CPAR01_14280</name>
</gene>
<dbReference type="RefSeq" id="XP_060342592.1">
    <property type="nucleotide sequence ID" value="XM_060498531.1"/>
</dbReference>
<evidence type="ECO:0000313" key="3">
    <source>
        <dbReference type="Proteomes" id="UP001241169"/>
    </source>
</evidence>
<evidence type="ECO:0000256" key="1">
    <source>
        <dbReference type="SAM" id="MobiDB-lite"/>
    </source>
</evidence>
<dbReference type="GeneID" id="85382430"/>
<organism evidence="2 3">
    <name type="scientific">Colletotrichum paranaense</name>
    <dbReference type="NCBI Taxonomy" id="1914294"/>
    <lineage>
        <taxon>Eukaryota</taxon>
        <taxon>Fungi</taxon>
        <taxon>Dikarya</taxon>
        <taxon>Ascomycota</taxon>
        <taxon>Pezizomycotina</taxon>
        <taxon>Sordariomycetes</taxon>
        <taxon>Hypocreomycetidae</taxon>
        <taxon>Glomerellales</taxon>
        <taxon>Glomerellaceae</taxon>
        <taxon>Colletotrichum</taxon>
        <taxon>Colletotrichum acutatum species complex</taxon>
    </lineage>
</organism>
<dbReference type="EMBL" id="MOPA01000015">
    <property type="protein sequence ID" value="KAK1522737.1"/>
    <property type="molecule type" value="Genomic_DNA"/>
</dbReference>
<comment type="caution">
    <text evidence="2">The sequence shown here is derived from an EMBL/GenBank/DDBJ whole genome shotgun (WGS) entry which is preliminary data.</text>
</comment>
<feature type="region of interest" description="Disordered" evidence="1">
    <location>
        <begin position="23"/>
        <end position="46"/>
    </location>
</feature>